<dbReference type="Gene3D" id="2.60.120.10">
    <property type="entry name" value="Jelly Rolls"/>
    <property type="match status" value="1"/>
</dbReference>
<dbReference type="InterPro" id="IPR014710">
    <property type="entry name" value="RmlC-like_jellyroll"/>
</dbReference>
<gene>
    <name evidence="1" type="ORF">EVEC_LOCUS12274</name>
</gene>
<sequence length="156" mass="18501">MVQIWQMEPYPCGDPRLPHHLFPPKKIQPDELMRKTGINYFKMDMMNQVAMSKRIAILKLERNLTREDTFILDAATTIDFDDKLEELFEESELPEEQARMIIEGSAYYDIEGEDGIWYRILCEYGDLIIIPPGKMHRFTTTTKNFVKMRRFFKGID</sequence>
<protein>
    <submittedName>
        <fullName evidence="3">1,2-dihydroxy-3-keto-5-methylthiopentene dioxygenase homolog</fullName>
    </submittedName>
</protein>
<dbReference type="STRING" id="51028.A0A0N4VQ28"/>
<reference evidence="3" key="1">
    <citation type="submission" date="2017-02" db="UniProtKB">
        <authorList>
            <consortium name="WormBaseParasite"/>
        </authorList>
    </citation>
    <scope>IDENTIFICATION</scope>
</reference>
<dbReference type="GO" id="GO:0010309">
    <property type="term" value="F:acireductone dioxygenase [iron(II)-requiring] activity"/>
    <property type="evidence" value="ECO:0007669"/>
    <property type="project" value="InterPro"/>
</dbReference>
<dbReference type="InterPro" id="IPR011051">
    <property type="entry name" value="RmlC_Cupin_sf"/>
</dbReference>
<proteinExistence type="predicted"/>
<dbReference type="EMBL" id="UXUI01013994">
    <property type="protein sequence ID" value="VDD97523.1"/>
    <property type="molecule type" value="Genomic_DNA"/>
</dbReference>
<dbReference type="GO" id="GO:0006555">
    <property type="term" value="P:methionine metabolic process"/>
    <property type="evidence" value="ECO:0007669"/>
    <property type="project" value="TreeGrafter"/>
</dbReference>
<dbReference type="Proteomes" id="UP000274131">
    <property type="component" value="Unassembled WGS sequence"/>
</dbReference>
<dbReference type="Pfam" id="PF03079">
    <property type="entry name" value="ARD"/>
    <property type="match status" value="1"/>
</dbReference>
<evidence type="ECO:0000313" key="3">
    <source>
        <dbReference type="WBParaSite" id="EVEC_0001312001-mRNA-1"/>
    </source>
</evidence>
<dbReference type="PANTHER" id="PTHR23418:SF1">
    <property type="entry name" value="INACTIVE ACIREDUCTONE DIOXYGENASE 2-RELATED"/>
    <property type="match status" value="1"/>
</dbReference>
<accession>A0A0N4VQ28</accession>
<keyword evidence="2" id="KW-1185">Reference proteome</keyword>
<dbReference type="PANTHER" id="PTHR23418">
    <property type="entry name" value="ACIREDUCTONE DIOXYGENASE"/>
    <property type="match status" value="1"/>
</dbReference>
<name>A0A0N4VQ28_ENTVE</name>
<evidence type="ECO:0000313" key="1">
    <source>
        <dbReference type="EMBL" id="VDD97523.1"/>
    </source>
</evidence>
<reference evidence="1 2" key="2">
    <citation type="submission" date="2018-10" db="EMBL/GenBank/DDBJ databases">
        <authorList>
            <consortium name="Pathogen Informatics"/>
        </authorList>
    </citation>
    <scope>NUCLEOTIDE SEQUENCE [LARGE SCALE GENOMIC DNA]</scope>
</reference>
<dbReference type="WBParaSite" id="EVEC_0001312001-mRNA-1">
    <property type="protein sequence ID" value="EVEC_0001312001-mRNA-1"/>
    <property type="gene ID" value="EVEC_0001312001"/>
</dbReference>
<dbReference type="InterPro" id="IPR004313">
    <property type="entry name" value="ARD"/>
</dbReference>
<evidence type="ECO:0000313" key="2">
    <source>
        <dbReference type="Proteomes" id="UP000274131"/>
    </source>
</evidence>
<organism evidence="3">
    <name type="scientific">Enterobius vermicularis</name>
    <name type="common">Human pinworm</name>
    <dbReference type="NCBI Taxonomy" id="51028"/>
    <lineage>
        <taxon>Eukaryota</taxon>
        <taxon>Metazoa</taxon>
        <taxon>Ecdysozoa</taxon>
        <taxon>Nematoda</taxon>
        <taxon>Chromadorea</taxon>
        <taxon>Rhabditida</taxon>
        <taxon>Spirurina</taxon>
        <taxon>Oxyuridomorpha</taxon>
        <taxon>Oxyuroidea</taxon>
        <taxon>Oxyuridae</taxon>
        <taxon>Enterobius</taxon>
    </lineage>
</organism>
<dbReference type="SUPFAM" id="SSF51182">
    <property type="entry name" value="RmlC-like cupins"/>
    <property type="match status" value="1"/>
</dbReference>
<dbReference type="OrthoDB" id="1867259at2759"/>
<dbReference type="AlphaFoldDB" id="A0A0N4VQ28"/>